<feature type="compositionally biased region" description="Basic and acidic residues" evidence="11">
    <location>
        <begin position="214"/>
        <end position="224"/>
    </location>
</feature>
<evidence type="ECO:0000256" key="8">
    <source>
        <dbReference type="ARBA" id="ARBA00023170"/>
    </source>
</evidence>
<organism evidence="15 16">
    <name type="scientific">Xyrichtys novacula</name>
    <name type="common">Pearly razorfish</name>
    <name type="synonym">Hemipteronotus novacula</name>
    <dbReference type="NCBI Taxonomy" id="13765"/>
    <lineage>
        <taxon>Eukaryota</taxon>
        <taxon>Metazoa</taxon>
        <taxon>Chordata</taxon>
        <taxon>Craniata</taxon>
        <taxon>Vertebrata</taxon>
        <taxon>Euteleostomi</taxon>
        <taxon>Actinopterygii</taxon>
        <taxon>Neopterygii</taxon>
        <taxon>Teleostei</taxon>
        <taxon>Neoteleostei</taxon>
        <taxon>Acanthomorphata</taxon>
        <taxon>Eupercaria</taxon>
        <taxon>Labriformes</taxon>
        <taxon>Labridae</taxon>
        <taxon>Xyrichtys</taxon>
    </lineage>
</organism>
<evidence type="ECO:0000256" key="5">
    <source>
        <dbReference type="ARBA" id="ARBA00022989"/>
    </source>
</evidence>
<dbReference type="GO" id="GO:0071222">
    <property type="term" value="P:cellular response to lipopolysaccharide"/>
    <property type="evidence" value="ECO:0007669"/>
    <property type="project" value="TreeGrafter"/>
</dbReference>
<dbReference type="GO" id="GO:0031295">
    <property type="term" value="P:T cell costimulation"/>
    <property type="evidence" value="ECO:0007669"/>
    <property type="project" value="TreeGrafter"/>
</dbReference>
<reference evidence="15" key="1">
    <citation type="submission" date="2023-08" db="EMBL/GenBank/DDBJ databases">
        <authorList>
            <person name="Alioto T."/>
            <person name="Alioto T."/>
            <person name="Gomez Garrido J."/>
        </authorList>
    </citation>
    <scope>NUCLEOTIDE SEQUENCE</scope>
</reference>
<evidence type="ECO:0000256" key="10">
    <source>
        <dbReference type="ARBA" id="ARBA00023319"/>
    </source>
</evidence>
<dbReference type="InterPro" id="IPR036179">
    <property type="entry name" value="Ig-like_dom_sf"/>
</dbReference>
<dbReference type="InterPro" id="IPR013106">
    <property type="entry name" value="Ig_V-set"/>
</dbReference>
<name>A0AAV1FYR3_XYRNO</name>
<keyword evidence="8" id="KW-0675">Receptor</keyword>
<keyword evidence="3 12" id="KW-0812">Transmembrane</keyword>
<dbReference type="GO" id="GO:0042130">
    <property type="term" value="P:negative regulation of T cell proliferation"/>
    <property type="evidence" value="ECO:0007669"/>
    <property type="project" value="TreeGrafter"/>
</dbReference>
<evidence type="ECO:0000259" key="14">
    <source>
        <dbReference type="Pfam" id="PF07686"/>
    </source>
</evidence>
<evidence type="ECO:0000256" key="4">
    <source>
        <dbReference type="ARBA" id="ARBA00022729"/>
    </source>
</evidence>
<evidence type="ECO:0000256" key="9">
    <source>
        <dbReference type="ARBA" id="ARBA00023180"/>
    </source>
</evidence>
<feature type="domain" description="Immunoglobulin V-set" evidence="14">
    <location>
        <begin position="41"/>
        <end position="122"/>
    </location>
</feature>
<dbReference type="GO" id="GO:0007166">
    <property type="term" value="P:cell surface receptor signaling pathway"/>
    <property type="evidence" value="ECO:0007669"/>
    <property type="project" value="TreeGrafter"/>
</dbReference>
<dbReference type="AlphaFoldDB" id="A0AAV1FYR3"/>
<dbReference type="SUPFAM" id="SSF48726">
    <property type="entry name" value="Immunoglobulin"/>
    <property type="match status" value="1"/>
</dbReference>
<feature type="region of interest" description="Disordered" evidence="11">
    <location>
        <begin position="295"/>
        <end position="317"/>
    </location>
</feature>
<evidence type="ECO:0000313" key="16">
    <source>
        <dbReference type="Proteomes" id="UP001178508"/>
    </source>
</evidence>
<keyword evidence="5 12" id="KW-1133">Transmembrane helix</keyword>
<evidence type="ECO:0000256" key="7">
    <source>
        <dbReference type="ARBA" id="ARBA00023157"/>
    </source>
</evidence>
<accession>A0AAV1FYR3</accession>
<dbReference type="InterPro" id="IPR051713">
    <property type="entry name" value="T-cell_Activation_Regulation"/>
</dbReference>
<evidence type="ECO:0000256" key="2">
    <source>
        <dbReference type="ARBA" id="ARBA00022475"/>
    </source>
</evidence>
<evidence type="ECO:0000256" key="3">
    <source>
        <dbReference type="ARBA" id="ARBA00022692"/>
    </source>
</evidence>
<dbReference type="InterPro" id="IPR013783">
    <property type="entry name" value="Ig-like_fold"/>
</dbReference>
<dbReference type="PANTHER" id="PTHR25466">
    <property type="entry name" value="T-LYMPHOCYTE ACTIVATION ANTIGEN"/>
    <property type="match status" value="1"/>
</dbReference>
<proteinExistence type="predicted"/>
<evidence type="ECO:0000256" key="13">
    <source>
        <dbReference type="SAM" id="SignalP"/>
    </source>
</evidence>
<feature type="chain" id="PRO_5043404498" evidence="13">
    <location>
        <begin position="19"/>
        <end position="334"/>
    </location>
</feature>
<feature type="signal peptide" evidence="13">
    <location>
        <begin position="1"/>
        <end position="18"/>
    </location>
</feature>
<dbReference type="EMBL" id="OY660873">
    <property type="protein sequence ID" value="CAJ1065821.1"/>
    <property type="molecule type" value="Genomic_DNA"/>
</dbReference>
<keyword evidence="7" id="KW-1015">Disulfide bond</keyword>
<sequence>MNSKGVIFLLSLCSVCVSLNDQNACEQYSKGCEMHRLRATIDSSVLLPCDLRRSNITSVSWAQNSEGDLVVLSSEGRIQFPNPRHGRVKAFPNQGSEGNFSIRIDKLKDSDLGCYLCKWEKNCIQVTLAGDEGTLNLTLLIYACVSGAVFLLICIGCYFCVKHKCNCHKTLQDSTDNSAAAEVVASAPPAGRGRVHVQQRGIYINDLVYENDDHDPANQHEKNRNQCPPAAALPDPEMAQPSQSTSGIHPNSDQFKFVRMENQSTKRRFHTELFNRLRQASFSQRYYVNQRELSNQQAAQAEHPKRGLGKGGVKENCEYKNPIYNRSTDRLNQM</sequence>
<dbReference type="PANTHER" id="PTHR25466:SF14">
    <property type="entry name" value="BUTYROPHILIN SUBFAMILY 2 MEMBER A2-LIKE-RELATED"/>
    <property type="match status" value="1"/>
</dbReference>
<dbReference type="GO" id="GO:0042102">
    <property type="term" value="P:positive regulation of T cell proliferation"/>
    <property type="evidence" value="ECO:0007669"/>
    <property type="project" value="TreeGrafter"/>
</dbReference>
<gene>
    <name evidence="15" type="ORF">XNOV1_A018098</name>
</gene>
<protein>
    <submittedName>
        <fullName evidence="15">Uncharacterized protein LOC117825584</fullName>
    </submittedName>
</protein>
<feature type="transmembrane region" description="Helical" evidence="12">
    <location>
        <begin position="139"/>
        <end position="161"/>
    </location>
</feature>
<keyword evidence="6 12" id="KW-0472">Membrane</keyword>
<evidence type="ECO:0000256" key="12">
    <source>
        <dbReference type="SAM" id="Phobius"/>
    </source>
</evidence>
<keyword evidence="2" id="KW-1003">Cell membrane</keyword>
<evidence type="ECO:0000256" key="11">
    <source>
        <dbReference type="SAM" id="MobiDB-lite"/>
    </source>
</evidence>
<keyword evidence="9" id="KW-0325">Glycoprotein</keyword>
<dbReference type="Pfam" id="PF07686">
    <property type="entry name" value="V-set"/>
    <property type="match status" value="1"/>
</dbReference>
<comment type="subcellular location">
    <subcellularLocation>
        <location evidence="1">Cell membrane</location>
        <topology evidence="1">Single-pass type I membrane protein</topology>
    </subcellularLocation>
</comment>
<dbReference type="Proteomes" id="UP001178508">
    <property type="component" value="Chromosome 10"/>
</dbReference>
<evidence type="ECO:0000256" key="1">
    <source>
        <dbReference type="ARBA" id="ARBA00004251"/>
    </source>
</evidence>
<keyword evidence="16" id="KW-1185">Reference proteome</keyword>
<dbReference type="Gene3D" id="2.60.40.10">
    <property type="entry name" value="Immunoglobulins"/>
    <property type="match status" value="1"/>
</dbReference>
<dbReference type="GO" id="GO:0006955">
    <property type="term" value="P:immune response"/>
    <property type="evidence" value="ECO:0007669"/>
    <property type="project" value="TreeGrafter"/>
</dbReference>
<dbReference type="GO" id="GO:0009897">
    <property type="term" value="C:external side of plasma membrane"/>
    <property type="evidence" value="ECO:0007669"/>
    <property type="project" value="TreeGrafter"/>
</dbReference>
<feature type="region of interest" description="Disordered" evidence="11">
    <location>
        <begin position="213"/>
        <end position="253"/>
    </location>
</feature>
<keyword evidence="10" id="KW-0393">Immunoglobulin domain</keyword>
<evidence type="ECO:0000256" key="6">
    <source>
        <dbReference type="ARBA" id="ARBA00023136"/>
    </source>
</evidence>
<feature type="compositionally biased region" description="Polar residues" evidence="11">
    <location>
        <begin position="240"/>
        <end position="253"/>
    </location>
</feature>
<evidence type="ECO:0000313" key="15">
    <source>
        <dbReference type="EMBL" id="CAJ1065821.1"/>
    </source>
</evidence>
<keyword evidence="4 13" id="KW-0732">Signal</keyword>